<gene>
    <name evidence="2" type="ORF">GQ466_27855</name>
</gene>
<name>A0A6I4WDT6_9ACTN</name>
<dbReference type="EMBL" id="WUTW01000009">
    <property type="protein sequence ID" value="MXQ67841.1"/>
    <property type="molecule type" value="Genomic_DNA"/>
</dbReference>
<comment type="caution">
    <text evidence="2">The sequence shown here is derived from an EMBL/GenBank/DDBJ whole genome shotgun (WGS) entry which is preliminary data.</text>
</comment>
<keyword evidence="3" id="KW-1185">Reference proteome</keyword>
<reference evidence="2 3" key="1">
    <citation type="submission" date="2019-12" db="EMBL/GenBank/DDBJ databases">
        <title>Nocardia macrotermitis sp. nov. and Nocardia aurantia sp. nov., isolated from the gut of the fungus growing-termite Macrotermes natalensis.</title>
        <authorList>
            <person name="Christine B."/>
            <person name="Rene B."/>
        </authorList>
    </citation>
    <scope>NUCLEOTIDE SEQUENCE [LARGE SCALE GENOMIC DNA]</scope>
    <source>
        <strain evidence="2 3">DSM 102126</strain>
    </source>
</reference>
<dbReference type="OrthoDB" id="495620at2"/>
<evidence type="ECO:0000313" key="3">
    <source>
        <dbReference type="Proteomes" id="UP000431901"/>
    </source>
</evidence>
<dbReference type="RefSeq" id="WP_161106035.1">
    <property type="nucleotide sequence ID" value="NZ_JBHLYI010000015.1"/>
</dbReference>
<dbReference type="Gene3D" id="3.40.50.1820">
    <property type="entry name" value="alpha/beta hydrolase"/>
    <property type="match status" value="1"/>
</dbReference>
<accession>A0A6I4WDT6</accession>
<protein>
    <recommendedName>
        <fullName evidence="1">Serine aminopeptidase S33 domain-containing protein</fullName>
    </recommendedName>
</protein>
<dbReference type="InterPro" id="IPR022742">
    <property type="entry name" value="Hydrolase_4"/>
</dbReference>
<evidence type="ECO:0000259" key="1">
    <source>
        <dbReference type="Pfam" id="PF12146"/>
    </source>
</evidence>
<organism evidence="2 3">
    <name type="scientific">Actinomadura rayongensis</name>
    <dbReference type="NCBI Taxonomy" id="1429076"/>
    <lineage>
        <taxon>Bacteria</taxon>
        <taxon>Bacillati</taxon>
        <taxon>Actinomycetota</taxon>
        <taxon>Actinomycetes</taxon>
        <taxon>Streptosporangiales</taxon>
        <taxon>Thermomonosporaceae</taxon>
        <taxon>Actinomadura</taxon>
    </lineage>
</organism>
<dbReference type="SUPFAM" id="SSF53474">
    <property type="entry name" value="alpha/beta-Hydrolases"/>
    <property type="match status" value="1"/>
</dbReference>
<dbReference type="AlphaFoldDB" id="A0A6I4WDT6"/>
<dbReference type="InterPro" id="IPR050471">
    <property type="entry name" value="AB_hydrolase"/>
</dbReference>
<dbReference type="PANTHER" id="PTHR43433:SF5">
    <property type="entry name" value="AB HYDROLASE-1 DOMAIN-CONTAINING PROTEIN"/>
    <property type="match status" value="1"/>
</dbReference>
<feature type="domain" description="Serine aminopeptidase S33" evidence="1">
    <location>
        <begin position="46"/>
        <end position="246"/>
    </location>
</feature>
<dbReference type="PANTHER" id="PTHR43433">
    <property type="entry name" value="HYDROLASE, ALPHA/BETA FOLD FAMILY PROTEIN"/>
    <property type="match status" value="1"/>
</dbReference>
<dbReference type="Proteomes" id="UP000431901">
    <property type="component" value="Unassembled WGS sequence"/>
</dbReference>
<dbReference type="Pfam" id="PF12146">
    <property type="entry name" value="Hydrolase_4"/>
    <property type="match status" value="1"/>
</dbReference>
<proteinExistence type="predicted"/>
<dbReference type="InterPro" id="IPR029058">
    <property type="entry name" value="AB_hydrolase_fold"/>
</dbReference>
<sequence>MPTELIRGRRVRYEVHGAGEPVLAIGGWGLATGNGFANHPAVLRDAYRFVVYDHRGLGGSGDDDRPGSTELYADDAADLADHLGLGPVHVLGTGGMGACVAQHLAVRRPGLVHDLVLSAGWAGPEPYHHAQQELMLLLRQLDDPLPYRLFGSLLTVAPERFTAETVTASARHQAGGMLDRRDAHLKLVRANLEHDARALLGRIACPTLVVCGERDQLGAPRLARELAGLIDGAELVVVPGATHVFRDDPEAHRFYGETVAAFFDRHRLPV</sequence>
<evidence type="ECO:0000313" key="2">
    <source>
        <dbReference type="EMBL" id="MXQ67841.1"/>
    </source>
</evidence>